<dbReference type="PROSITE" id="PS50222">
    <property type="entry name" value="EF_HAND_2"/>
    <property type="match status" value="1"/>
</dbReference>
<dbReference type="InterPro" id="IPR018247">
    <property type="entry name" value="EF_Hand_1_Ca_BS"/>
</dbReference>
<proteinExistence type="predicted"/>
<dbReference type="AlphaFoldDB" id="A0A212IXE5"/>
<dbReference type="InterPro" id="IPR018537">
    <property type="entry name" value="Peptidoglycan-bd_3"/>
</dbReference>
<dbReference type="Pfam" id="PF09374">
    <property type="entry name" value="PG_binding_3"/>
    <property type="match status" value="1"/>
</dbReference>
<dbReference type="InterPro" id="IPR023346">
    <property type="entry name" value="Lysozyme-like_dom_sf"/>
</dbReference>
<dbReference type="SUPFAM" id="SSF53955">
    <property type="entry name" value="Lysozyme-like"/>
    <property type="match status" value="1"/>
</dbReference>
<dbReference type="PROSITE" id="PS00018">
    <property type="entry name" value="EF_HAND_1"/>
    <property type="match status" value="1"/>
</dbReference>
<evidence type="ECO:0000259" key="1">
    <source>
        <dbReference type="PROSITE" id="PS50222"/>
    </source>
</evidence>
<dbReference type="InterPro" id="IPR008565">
    <property type="entry name" value="TtsA-like_GH18_dom"/>
</dbReference>
<name>A0A212IXE5_9BACT</name>
<reference evidence="2" key="1">
    <citation type="submission" date="2016-04" db="EMBL/GenBank/DDBJ databases">
        <authorList>
            <person name="Evans L.H."/>
            <person name="Alamgir A."/>
            <person name="Owens N."/>
            <person name="Weber N.D."/>
            <person name="Virtaneva K."/>
            <person name="Barbian K."/>
            <person name="Babar A."/>
            <person name="Rosenke K."/>
        </authorList>
    </citation>
    <scope>NUCLEOTIDE SEQUENCE</scope>
    <source>
        <strain evidence="2">86-2</strain>
    </source>
</reference>
<dbReference type="InterPro" id="IPR002048">
    <property type="entry name" value="EF_hand_dom"/>
</dbReference>
<dbReference type="Pfam" id="PF05838">
    <property type="entry name" value="Glyco_hydro_108"/>
    <property type="match status" value="1"/>
</dbReference>
<organism evidence="2">
    <name type="scientific">uncultured Dysgonomonas sp</name>
    <dbReference type="NCBI Taxonomy" id="206096"/>
    <lineage>
        <taxon>Bacteria</taxon>
        <taxon>Pseudomonadati</taxon>
        <taxon>Bacteroidota</taxon>
        <taxon>Bacteroidia</taxon>
        <taxon>Bacteroidales</taxon>
        <taxon>Dysgonomonadaceae</taxon>
        <taxon>Dysgonomonas</taxon>
        <taxon>environmental samples</taxon>
    </lineage>
</organism>
<dbReference type="Gene3D" id="1.20.141.10">
    <property type="entry name" value="Chitosanase, subunit A, domain 1"/>
    <property type="match status" value="1"/>
</dbReference>
<accession>A0A212IXE5</accession>
<evidence type="ECO:0000313" key="2">
    <source>
        <dbReference type="EMBL" id="SBV91842.1"/>
    </source>
</evidence>
<protein>
    <recommendedName>
        <fullName evidence="1">EF-hand domain-containing protein</fullName>
    </recommendedName>
</protein>
<dbReference type="EMBL" id="FLUL01000001">
    <property type="protein sequence ID" value="SBV91842.1"/>
    <property type="molecule type" value="Genomic_DNA"/>
</dbReference>
<dbReference type="GO" id="GO:0005509">
    <property type="term" value="F:calcium ion binding"/>
    <property type="evidence" value="ECO:0007669"/>
    <property type="project" value="InterPro"/>
</dbReference>
<sequence>MKELKKLLEERLSSIEDAYRETELPKIDFTVYPEKMREHQEADYNAKAMADINKLVPIIFKWEGGFVDDPADYGGATNMGVTIGTWRKVGYDKDGDGVIDVDDLKLLTREDVVSRVLRPYYWDKWQADKINNQSVANILVDWVWASGAYGIKIPQKVLGVAIDGIVGTKTIAAINSYPDQKELFDKIKQERIDFIDRIVANRPTNKKFKRGWLNRLNDIKFEL</sequence>
<feature type="domain" description="EF-hand" evidence="1">
    <location>
        <begin position="91"/>
        <end position="114"/>
    </location>
</feature>
<gene>
    <name evidence="2" type="ORF">KL86DYS2_10257</name>
</gene>
<dbReference type="CDD" id="cd13926">
    <property type="entry name" value="N-acetylmuramidase_GH108"/>
    <property type="match status" value="1"/>
</dbReference>